<evidence type="ECO:0000313" key="13">
    <source>
        <dbReference type="Proteomes" id="UP000077755"/>
    </source>
</evidence>
<reference evidence="11" key="1">
    <citation type="journal article" date="2016" name="Nat. Genet.">
        <title>A high-quality carrot genome assembly provides new insights into carotenoid accumulation and asterid genome evolution.</title>
        <authorList>
            <person name="Iorizzo M."/>
            <person name="Ellison S."/>
            <person name="Senalik D."/>
            <person name="Zeng P."/>
            <person name="Satapoomin P."/>
            <person name="Huang J."/>
            <person name="Bowman M."/>
            <person name="Iovene M."/>
            <person name="Sanseverino W."/>
            <person name="Cavagnaro P."/>
            <person name="Yildiz M."/>
            <person name="Macko-Podgorni A."/>
            <person name="Moranska E."/>
            <person name="Grzebelus E."/>
            <person name="Grzebelus D."/>
            <person name="Ashrafi H."/>
            <person name="Zheng Z."/>
            <person name="Cheng S."/>
            <person name="Spooner D."/>
            <person name="Van Deynze A."/>
            <person name="Simon P."/>
        </authorList>
    </citation>
    <scope>NUCLEOTIDE SEQUENCE [LARGE SCALE GENOMIC DNA]</scope>
    <source>
        <tissue evidence="11">Leaf</tissue>
    </source>
</reference>
<evidence type="ECO:0000256" key="6">
    <source>
        <dbReference type="ARBA" id="ARBA00023136"/>
    </source>
</evidence>
<feature type="domain" description="ENTH" evidence="10">
    <location>
        <begin position="24"/>
        <end position="162"/>
    </location>
</feature>
<organism evidence="11">
    <name type="scientific">Daucus carota subsp. sativus</name>
    <name type="common">Carrot</name>
    <dbReference type="NCBI Taxonomy" id="79200"/>
    <lineage>
        <taxon>Eukaryota</taxon>
        <taxon>Viridiplantae</taxon>
        <taxon>Streptophyta</taxon>
        <taxon>Embryophyta</taxon>
        <taxon>Tracheophyta</taxon>
        <taxon>Spermatophyta</taxon>
        <taxon>Magnoliopsida</taxon>
        <taxon>eudicotyledons</taxon>
        <taxon>Gunneridae</taxon>
        <taxon>Pentapetalae</taxon>
        <taxon>asterids</taxon>
        <taxon>campanulids</taxon>
        <taxon>Apiales</taxon>
        <taxon>Apiaceae</taxon>
        <taxon>Apioideae</taxon>
        <taxon>Scandiceae</taxon>
        <taxon>Daucinae</taxon>
        <taxon>Daucus</taxon>
        <taxon>Daucus sect. Daucus</taxon>
    </lineage>
</organism>
<dbReference type="EMBL" id="LNRQ01000007">
    <property type="protein sequence ID" value="KZM86420.1"/>
    <property type="molecule type" value="Genomic_DNA"/>
</dbReference>
<dbReference type="GO" id="GO:0005794">
    <property type="term" value="C:Golgi apparatus"/>
    <property type="evidence" value="ECO:0007669"/>
    <property type="project" value="UniProtKB-SubCell"/>
</dbReference>
<evidence type="ECO:0000256" key="5">
    <source>
        <dbReference type="ARBA" id="ARBA00023034"/>
    </source>
</evidence>
<dbReference type="AlphaFoldDB" id="A0A161ZKB4"/>
<dbReference type="OMA" id="RDSFICY"/>
<keyword evidence="4" id="KW-0254">Endocytosis</keyword>
<dbReference type="FunFam" id="1.20.58.150:FF:000005">
    <property type="entry name" value="putative clathrin assembly protein At2g25430"/>
    <property type="match status" value="1"/>
</dbReference>
<evidence type="ECO:0000256" key="4">
    <source>
        <dbReference type="ARBA" id="ARBA00022583"/>
    </source>
</evidence>
<dbReference type="EMBL" id="CP093349">
    <property type="protein sequence ID" value="WOH07590.1"/>
    <property type="molecule type" value="Genomic_DNA"/>
</dbReference>
<dbReference type="GO" id="GO:0005546">
    <property type="term" value="F:phosphatidylinositol-4,5-bisphosphate binding"/>
    <property type="evidence" value="ECO:0007669"/>
    <property type="project" value="TreeGrafter"/>
</dbReference>
<dbReference type="Gene3D" id="1.20.58.150">
    <property type="entry name" value="ANTH domain"/>
    <property type="match status" value="1"/>
</dbReference>
<comment type="subcellular location">
    <subcellularLocation>
        <location evidence="1">Cytoplasmic vesicle</location>
        <location evidence="1">Clathrin-coated vesicle</location>
    </subcellularLocation>
    <subcellularLocation>
        <location evidence="2">Golgi apparatus</location>
    </subcellularLocation>
    <subcellularLocation>
        <location evidence="3">Membrane</location>
        <location evidence="3">Clathrin-coated pit</location>
    </subcellularLocation>
</comment>
<dbReference type="GO" id="GO:0032050">
    <property type="term" value="F:clathrin heavy chain binding"/>
    <property type="evidence" value="ECO:0007669"/>
    <property type="project" value="TreeGrafter"/>
</dbReference>
<dbReference type="PANTHER" id="PTHR22951">
    <property type="entry name" value="CLATHRIN ASSEMBLY PROTEIN"/>
    <property type="match status" value="1"/>
</dbReference>
<dbReference type="InterPro" id="IPR011417">
    <property type="entry name" value="ANTH_dom"/>
</dbReference>
<protein>
    <recommendedName>
        <fullName evidence="10">ENTH domain-containing protein</fullName>
    </recommendedName>
</protein>
<evidence type="ECO:0000256" key="2">
    <source>
        <dbReference type="ARBA" id="ARBA00004555"/>
    </source>
</evidence>
<keyword evidence="5" id="KW-0333">Golgi apparatus</keyword>
<evidence type="ECO:0000313" key="11">
    <source>
        <dbReference type="EMBL" id="KZM86420.1"/>
    </source>
</evidence>
<dbReference type="InterPro" id="IPR045192">
    <property type="entry name" value="AP180-like"/>
</dbReference>
<accession>A0A161ZKB4</accession>
<dbReference type="SMART" id="SM00273">
    <property type="entry name" value="ENTH"/>
    <property type="match status" value="1"/>
</dbReference>
<dbReference type="GO" id="GO:0005545">
    <property type="term" value="F:1-phosphatidylinositol binding"/>
    <property type="evidence" value="ECO:0007669"/>
    <property type="project" value="InterPro"/>
</dbReference>
<evidence type="ECO:0000256" key="1">
    <source>
        <dbReference type="ARBA" id="ARBA00004132"/>
    </source>
</evidence>
<evidence type="ECO:0000256" key="7">
    <source>
        <dbReference type="ARBA" id="ARBA00023176"/>
    </source>
</evidence>
<dbReference type="GO" id="GO:0000149">
    <property type="term" value="F:SNARE binding"/>
    <property type="evidence" value="ECO:0007669"/>
    <property type="project" value="TreeGrafter"/>
</dbReference>
<dbReference type="GO" id="GO:0030136">
    <property type="term" value="C:clathrin-coated vesicle"/>
    <property type="evidence" value="ECO:0007669"/>
    <property type="project" value="UniProtKB-SubCell"/>
</dbReference>
<dbReference type="InterPro" id="IPR048050">
    <property type="entry name" value="ANTH_N_plant"/>
</dbReference>
<keyword evidence="8" id="KW-0968">Cytoplasmic vesicle</keyword>
<dbReference type="GO" id="GO:0048268">
    <property type="term" value="P:clathrin coat assembly"/>
    <property type="evidence" value="ECO:0007669"/>
    <property type="project" value="InterPro"/>
</dbReference>
<evidence type="ECO:0000313" key="12">
    <source>
        <dbReference type="EMBL" id="WOH07590.1"/>
    </source>
</evidence>
<dbReference type="GO" id="GO:0072583">
    <property type="term" value="P:clathrin-dependent endocytosis"/>
    <property type="evidence" value="ECO:0007669"/>
    <property type="project" value="InterPro"/>
</dbReference>
<reference evidence="12" key="2">
    <citation type="submission" date="2022-03" db="EMBL/GenBank/DDBJ databases">
        <title>Draft title - Genomic analysis of global carrot germplasm unveils the trajectory of domestication and the origin of high carotenoid orange carrot.</title>
        <authorList>
            <person name="Iorizzo M."/>
            <person name="Ellison S."/>
            <person name="Senalik D."/>
            <person name="Macko-Podgorni A."/>
            <person name="Grzebelus D."/>
            <person name="Bostan H."/>
            <person name="Rolling W."/>
            <person name="Curaba J."/>
            <person name="Simon P."/>
        </authorList>
    </citation>
    <scope>NUCLEOTIDE SEQUENCE</scope>
    <source>
        <tissue evidence="12">Leaf</tissue>
    </source>
</reference>
<gene>
    <name evidence="11" type="ORF">DCAR_023554</name>
    <name evidence="12" type="ORF">DCAR_0727022</name>
</gene>
<dbReference type="STRING" id="79200.A0A161ZKB4"/>
<dbReference type="Pfam" id="PF07651">
    <property type="entry name" value="ANTH"/>
    <property type="match status" value="1"/>
</dbReference>
<evidence type="ECO:0000259" key="10">
    <source>
        <dbReference type="PROSITE" id="PS50942"/>
    </source>
</evidence>
<dbReference type="InterPro" id="IPR013809">
    <property type="entry name" value="ENTH"/>
</dbReference>
<evidence type="ECO:0000256" key="8">
    <source>
        <dbReference type="ARBA" id="ARBA00023329"/>
    </source>
</evidence>
<dbReference type="OrthoDB" id="1723360at2759"/>
<dbReference type="GO" id="GO:0006900">
    <property type="term" value="P:vesicle budding from membrane"/>
    <property type="evidence" value="ECO:0007669"/>
    <property type="project" value="TreeGrafter"/>
</dbReference>
<proteinExistence type="predicted"/>
<dbReference type="InterPro" id="IPR014712">
    <property type="entry name" value="ANTH_dom_sf"/>
</dbReference>
<dbReference type="InterPro" id="IPR008942">
    <property type="entry name" value="ENTH_VHS"/>
</dbReference>
<sequence>MQRRIRQVFTSVREHTLVRYAKVATAGGFCDLDLIVVKATSPDDFPLHDKYVHQLLKIFSISPSSYHDFAISFARRFGRTQCWRVALKCLVLLHRLLRSLPDDNDFRDHLLWIRSNGYLSLNPCHFRDFSSSASEDYTLFIRSYACLLDEALECSYVGVELQFVDREEMCLVSEGDKMEVFDELLEMLLQVQSLIDRVMECKPSGIAPRNFVVQSAMKYIIRDSFICYSIFRRKIVVVLEHLTQVHYRNSITAFSIYKKAAIQANQLCEFFDWCKTLLLCGSYEFPLVDKIPQIQIKALETFLNGMWQITDQSSSSTSESSITSTLESPSSSNRDEKIMRLEFLGSKDCGNAKDNCTMTKIKKFEEMEPLIQFDDDYDQNSGWEALLEASINSLCMASERNVVFLPPDKYCQACGYGYATDINDPNGWQIQVYNPNVLNPFNY</sequence>
<name>A0A161ZKB4_DAUCS</name>
<evidence type="ECO:0000256" key="9">
    <source>
        <dbReference type="SAM" id="MobiDB-lite"/>
    </source>
</evidence>
<dbReference type="Gramene" id="KZM86420">
    <property type="protein sequence ID" value="KZM86420"/>
    <property type="gene ID" value="DCAR_023554"/>
</dbReference>
<dbReference type="CDD" id="cd16987">
    <property type="entry name" value="ANTH_N_AP180_plant"/>
    <property type="match status" value="1"/>
</dbReference>
<dbReference type="SUPFAM" id="SSF48464">
    <property type="entry name" value="ENTH/VHS domain"/>
    <property type="match status" value="1"/>
</dbReference>
<dbReference type="Gene3D" id="1.25.40.90">
    <property type="match status" value="1"/>
</dbReference>
<keyword evidence="13" id="KW-1185">Reference proteome</keyword>
<dbReference type="KEGG" id="dcr:108194426"/>
<dbReference type="SUPFAM" id="SSF89009">
    <property type="entry name" value="GAT-like domain"/>
    <property type="match status" value="1"/>
</dbReference>
<dbReference type="Proteomes" id="UP000077755">
    <property type="component" value="Chromosome 7"/>
</dbReference>
<feature type="region of interest" description="Disordered" evidence="9">
    <location>
        <begin position="312"/>
        <end position="334"/>
    </location>
</feature>
<feature type="compositionally biased region" description="Low complexity" evidence="9">
    <location>
        <begin position="313"/>
        <end position="332"/>
    </location>
</feature>
<keyword evidence="7" id="KW-0168">Coated pit</keyword>
<dbReference type="GO" id="GO:0005905">
    <property type="term" value="C:clathrin-coated pit"/>
    <property type="evidence" value="ECO:0007669"/>
    <property type="project" value="UniProtKB-SubCell"/>
</dbReference>
<dbReference type="PROSITE" id="PS50942">
    <property type="entry name" value="ENTH"/>
    <property type="match status" value="1"/>
</dbReference>
<keyword evidence="6" id="KW-0472">Membrane</keyword>
<dbReference type="PANTHER" id="PTHR22951:SF22">
    <property type="entry name" value="ENTH DOMAIN-CONTAINING PROTEIN"/>
    <property type="match status" value="1"/>
</dbReference>
<evidence type="ECO:0000256" key="3">
    <source>
        <dbReference type="ARBA" id="ARBA00004600"/>
    </source>
</evidence>